<dbReference type="Proteomes" id="UP001433268">
    <property type="component" value="Unassembled WGS sequence"/>
</dbReference>
<feature type="transmembrane region" description="Helical" evidence="2">
    <location>
        <begin position="169"/>
        <end position="190"/>
    </location>
</feature>
<evidence type="ECO:0000256" key="1">
    <source>
        <dbReference type="SAM" id="MobiDB-lite"/>
    </source>
</evidence>
<dbReference type="RefSeq" id="XP_066675687.1">
    <property type="nucleotide sequence ID" value="XM_066805914.1"/>
</dbReference>
<gene>
    <name evidence="3" type="ORF">PG997_001599</name>
</gene>
<sequence length="770" mass="84894">MASPTIQQTVEMASLPEPLNHAEESPGMPHHEREDMPANDSHEGQSAEPGADLAGMNYTEEPQSEPGEVPSEVSSQLAEAQEDTIVEPDVSTGHLKTPKEGIAPQPALVGSRTREMAFEWVCHVTALAVTLYLVSLSFTGYYWVDENEWDRTWYFAHLTRENALKALQFAAKAHETIIIMSLLAIVLQLMRRRLTTSKGLSLGHLVSGYQVESIGILFRQRLWSPVFHQPLRDLGALVVTAVLLISVVLSKFVGPASAILALPSLQWWPVVDPFVGYTPWASYNCTEQEMYPMDLSTKHILDIWSTDYSCTLSNMSMWCPGAGWDELNVWSGSNAFKSTPENLTMTTSYGRYKRTLSSAYLANTWPLEDNYTITAEAAATLHNGVTDAYGSLWDDMNDGYATLTRPIERPYLSIPQPVKGVATQVRCTSFSKSQLSLNQSLHSEKLGFVRPIPASIWNATGLESTSTVKVTWIDMGDTAKSNKSIGVLVTLPQAFQSQSGMNPTTDPTLRQDYAICLCAVVARWAPVNMGWDANMTNIVSSNLTKGDLVKLGEIWHNDSHASEYGASRPIHIGVDWADMLNVDGRVVEAYSGQVISAPSIEALFWRHMSQYSPTGNGVSVWSMNSSTSSDQVQVQADNKKWAGFAVESLAARFLSLVFTDGLSRAADWAEYSMFNSSQPRTGYCISVDVKRYGWGYGLSGLTIFAICVLSIHAGIVVVYTGYSVYADVRGGTERTGCWPMWENWWSCLSVRGPFRSRALAKTPHGLSLCA</sequence>
<keyword evidence="2" id="KW-1133">Transmembrane helix</keyword>
<name>A0ABR1XE17_9PEZI</name>
<keyword evidence="2" id="KW-0812">Transmembrane</keyword>
<evidence type="ECO:0000313" key="4">
    <source>
        <dbReference type="Proteomes" id="UP001433268"/>
    </source>
</evidence>
<evidence type="ECO:0000313" key="3">
    <source>
        <dbReference type="EMBL" id="KAK8094914.1"/>
    </source>
</evidence>
<feature type="transmembrane region" description="Helical" evidence="2">
    <location>
        <begin position="694"/>
        <end position="719"/>
    </location>
</feature>
<dbReference type="EMBL" id="JAQQWN010000002">
    <property type="protein sequence ID" value="KAK8094914.1"/>
    <property type="molecule type" value="Genomic_DNA"/>
</dbReference>
<organism evidence="3 4">
    <name type="scientific">Apiospora hydei</name>
    <dbReference type="NCBI Taxonomy" id="1337664"/>
    <lineage>
        <taxon>Eukaryota</taxon>
        <taxon>Fungi</taxon>
        <taxon>Dikarya</taxon>
        <taxon>Ascomycota</taxon>
        <taxon>Pezizomycotina</taxon>
        <taxon>Sordariomycetes</taxon>
        <taxon>Xylariomycetidae</taxon>
        <taxon>Amphisphaeriales</taxon>
        <taxon>Apiosporaceae</taxon>
        <taxon>Apiospora</taxon>
    </lineage>
</organism>
<comment type="caution">
    <text evidence="3">The sequence shown here is derived from an EMBL/GenBank/DDBJ whole genome shotgun (WGS) entry which is preliminary data.</text>
</comment>
<reference evidence="3 4" key="1">
    <citation type="submission" date="2023-01" db="EMBL/GenBank/DDBJ databases">
        <title>Analysis of 21 Apiospora genomes using comparative genomics revels a genus with tremendous synthesis potential of carbohydrate active enzymes and secondary metabolites.</title>
        <authorList>
            <person name="Sorensen T."/>
        </authorList>
    </citation>
    <scope>NUCLEOTIDE SEQUENCE [LARGE SCALE GENOMIC DNA]</scope>
    <source>
        <strain evidence="3 4">CBS 114990</strain>
    </source>
</reference>
<feature type="transmembrane region" description="Helical" evidence="2">
    <location>
        <begin position="234"/>
        <end position="254"/>
    </location>
</feature>
<proteinExistence type="predicted"/>
<keyword evidence="2" id="KW-0472">Membrane</keyword>
<keyword evidence="4" id="KW-1185">Reference proteome</keyword>
<feature type="region of interest" description="Disordered" evidence="1">
    <location>
        <begin position="1"/>
        <end position="81"/>
    </location>
</feature>
<accession>A0ABR1XE17</accession>
<dbReference type="GeneID" id="92038974"/>
<feature type="compositionally biased region" description="Low complexity" evidence="1">
    <location>
        <begin position="60"/>
        <end position="76"/>
    </location>
</feature>
<feature type="compositionally biased region" description="Basic and acidic residues" evidence="1">
    <location>
        <begin position="20"/>
        <end position="45"/>
    </location>
</feature>
<evidence type="ECO:0000256" key="2">
    <source>
        <dbReference type="SAM" id="Phobius"/>
    </source>
</evidence>
<feature type="transmembrane region" description="Helical" evidence="2">
    <location>
        <begin position="120"/>
        <end position="144"/>
    </location>
</feature>
<feature type="compositionally biased region" description="Polar residues" evidence="1">
    <location>
        <begin position="1"/>
        <end position="11"/>
    </location>
</feature>
<protein>
    <submittedName>
        <fullName evidence="3">Uncharacterized protein</fullName>
    </submittedName>
</protein>